<dbReference type="AlphaFoldDB" id="A0A0J1BI79"/>
<dbReference type="OrthoDB" id="672028at2"/>
<dbReference type="EMBL" id="LECT01000015">
    <property type="protein sequence ID" value="KLU06266.1"/>
    <property type="molecule type" value="Genomic_DNA"/>
</dbReference>
<dbReference type="Proteomes" id="UP000036367">
    <property type="component" value="Unassembled WGS sequence"/>
</dbReference>
<reference evidence="2" key="1">
    <citation type="submission" date="2015-05" db="EMBL/GenBank/DDBJ databases">
        <title>Permanent draft genome of Rhodopirellula islandicus K833.</title>
        <authorList>
            <person name="Kizina J."/>
            <person name="Richter M."/>
            <person name="Glockner F.O."/>
            <person name="Harder J."/>
        </authorList>
    </citation>
    <scope>NUCLEOTIDE SEQUENCE [LARGE SCALE GENOMIC DNA]</scope>
    <source>
        <strain evidence="2">K833</strain>
    </source>
</reference>
<dbReference type="InterPro" id="IPR015002">
    <property type="entry name" value="T6SS_Tdi1_C"/>
</dbReference>
<dbReference type="RefSeq" id="WP_150122498.1">
    <property type="nucleotide sequence ID" value="NZ_LECT01000015.1"/>
</dbReference>
<gene>
    <name evidence="2" type="ORF">RISK_001477</name>
</gene>
<evidence type="ECO:0000259" key="1">
    <source>
        <dbReference type="Pfam" id="PF08906"/>
    </source>
</evidence>
<proteinExistence type="predicted"/>
<protein>
    <recommendedName>
        <fullName evidence="1">T6SS immunity protein Tdi1 C-terminal domain-containing protein</fullName>
    </recommendedName>
</protein>
<evidence type="ECO:0000313" key="2">
    <source>
        <dbReference type="EMBL" id="KLU06266.1"/>
    </source>
</evidence>
<dbReference type="PATRIC" id="fig|595434.4.peg.1415"/>
<organism evidence="2 3">
    <name type="scientific">Rhodopirellula islandica</name>
    <dbReference type="NCBI Taxonomy" id="595434"/>
    <lineage>
        <taxon>Bacteria</taxon>
        <taxon>Pseudomonadati</taxon>
        <taxon>Planctomycetota</taxon>
        <taxon>Planctomycetia</taxon>
        <taxon>Pirellulales</taxon>
        <taxon>Pirellulaceae</taxon>
        <taxon>Rhodopirellula</taxon>
    </lineage>
</organism>
<feature type="domain" description="T6SS immunity protein Tdi1 C-terminal" evidence="1">
    <location>
        <begin position="33"/>
        <end position="107"/>
    </location>
</feature>
<name>A0A0J1BI79_RHOIS</name>
<comment type="caution">
    <text evidence="2">The sequence shown here is derived from an EMBL/GenBank/DDBJ whole genome shotgun (WGS) entry which is preliminary data.</text>
</comment>
<accession>A0A0J1BI79</accession>
<dbReference type="Pfam" id="PF08906">
    <property type="entry name" value="T6SS_Tdi1_C"/>
    <property type="match status" value="1"/>
</dbReference>
<sequence length="126" mass="13823">MWLVNRFGDVFAVLDDDRVHMLGVGGGTFERVADSRDHFCDLLDVDDNASEWLMISLIDALVAAGKPLKSGYCYGYLRNPVLGGNCAVANSIVIPINEHFGLNAELHQQIKDLPDGAQVTIKFTDD</sequence>
<keyword evidence="3" id="KW-1185">Reference proteome</keyword>
<evidence type="ECO:0000313" key="3">
    <source>
        <dbReference type="Proteomes" id="UP000036367"/>
    </source>
</evidence>